<dbReference type="FunCoup" id="A0A7J7D9B7">
    <property type="interactions" value="555"/>
</dbReference>
<dbReference type="OrthoDB" id="691673at2759"/>
<keyword evidence="4" id="KW-0238">DNA-binding</keyword>
<evidence type="ECO:0000259" key="9">
    <source>
        <dbReference type="PROSITE" id="PS50090"/>
    </source>
</evidence>
<dbReference type="InterPro" id="IPR001005">
    <property type="entry name" value="SANT/Myb"/>
</dbReference>
<evidence type="ECO:0000256" key="8">
    <source>
        <dbReference type="SAM" id="MobiDB-lite"/>
    </source>
</evidence>
<dbReference type="Gene3D" id="1.10.10.60">
    <property type="entry name" value="Homeodomain-like"/>
    <property type="match status" value="1"/>
</dbReference>
<dbReference type="PROSITE" id="PS50090">
    <property type="entry name" value="MYB_LIKE"/>
    <property type="match status" value="1"/>
</dbReference>
<comment type="subcellular location">
    <subcellularLocation>
        <location evidence="1">Nucleus</location>
    </subcellularLocation>
</comment>
<dbReference type="InParanoid" id="A0A7J7D9B7"/>
<evidence type="ECO:0000256" key="2">
    <source>
        <dbReference type="ARBA" id="ARBA00022737"/>
    </source>
</evidence>
<dbReference type="AlphaFoldDB" id="A0A7J7D9B7"/>
<gene>
    <name evidence="10" type="ORF">HS088_TW09G00900</name>
</gene>
<dbReference type="PANTHER" id="PTHR21654">
    <property type="entry name" value="FI21293P1"/>
    <property type="match status" value="1"/>
</dbReference>
<feature type="region of interest" description="Disordered" evidence="8">
    <location>
        <begin position="154"/>
        <end position="187"/>
    </location>
</feature>
<feature type="domain" description="Myb-like" evidence="9">
    <location>
        <begin position="300"/>
        <end position="358"/>
    </location>
</feature>
<dbReference type="InterPro" id="IPR044822">
    <property type="entry name" value="Myb_DNA-bind_4"/>
</dbReference>
<accession>A0A7J7D9B7</accession>
<keyword evidence="11" id="KW-1185">Reference proteome</keyword>
<dbReference type="Proteomes" id="UP000593562">
    <property type="component" value="Unassembled WGS sequence"/>
</dbReference>
<keyword evidence="2" id="KW-0677">Repeat</keyword>
<dbReference type="GO" id="GO:0005634">
    <property type="term" value="C:nucleus"/>
    <property type="evidence" value="ECO:0007669"/>
    <property type="project" value="UniProtKB-SubCell"/>
</dbReference>
<evidence type="ECO:0000256" key="5">
    <source>
        <dbReference type="ARBA" id="ARBA00023163"/>
    </source>
</evidence>
<dbReference type="GO" id="GO:0006355">
    <property type="term" value="P:regulation of DNA-templated transcription"/>
    <property type="evidence" value="ECO:0007669"/>
    <property type="project" value="UniProtKB-ARBA"/>
</dbReference>
<evidence type="ECO:0000256" key="3">
    <source>
        <dbReference type="ARBA" id="ARBA00023015"/>
    </source>
</evidence>
<evidence type="ECO:0000313" key="11">
    <source>
        <dbReference type="Proteomes" id="UP000593562"/>
    </source>
</evidence>
<protein>
    <submittedName>
        <fullName evidence="10">Trihelix transcription factor GTL1</fullName>
    </submittedName>
</protein>
<feature type="compositionally biased region" description="Acidic residues" evidence="8">
    <location>
        <begin position="156"/>
        <end position="170"/>
    </location>
</feature>
<keyword evidence="6" id="KW-0539">Nucleus</keyword>
<feature type="coiled-coil region" evidence="7">
    <location>
        <begin position="200"/>
        <end position="253"/>
    </location>
</feature>
<dbReference type="InterPro" id="IPR009057">
    <property type="entry name" value="Homeodomain-like_sf"/>
</dbReference>
<name>A0A7J7D9B7_TRIWF</name>
<evidence type="ECO:0000256" key="7">
    <source>
        <dbReference type="SAM" id="Coils"/>
    </source>
</evidence>
<proteinExistence type="predicted"/>
<evidence type="ECO:0000256" key="4">
    <source>
        <dbReference type="ARBA" id="ARBA00023125"/>
    </source>
</evidence>
<dbReference type="CDD" id="cd12203">
    <property type="entry name" value="GT1"/>
    <property type="match status" value="1"/>
</dbReference>
<organism evidence="10 11">
    <name type="scientific">Tripterygium wilfordii</name>
    <name type="common">Thunder God vine</name>
    <dbReference type="NCBI Taxonomy" id="458696"/>
    <lineage>
        <taxon>Eukaryota</taxon>
        <taxon>Viridiplantae</taxon>
        <taxon>Streptophyta</taxon>
        <taxon>Embryophyta</taxon>
        <taxon>Tracheophyta</taxon>
        <taxon>Spermatophyta</taxon>
        <taxon>Magnoliopsida</taxon>
        <taxon>eudicotyledons</taxon>
        <taxon>Gunneridae</taxon>
        <taxon>Pentapetalae</taxon>
        <taxon>rosids</taxon>
        <taxon>fabids</taxon>
        <taxon>Celastrales</taxon>
        <taxon>Celastraceae</taxon>
        <taxon>Tripterygium</taxon>
    </lineage>
</organism>
<evidence type="ECO:0000256" key="6">
    <source>
        <dbReference type="ARBA" id="ARBA00023242"/>
    </source>
</evidence>
<dbReference type="FunFam" id="1.10.10.60:FF:000061">
    <property type="entry name" value="Trihelix transcription factor GT-2"/>
    <property type="match status" value="1"/>
</dbReference>
<keyword evidence="7" id="KW-0175">Coiled coil</keyword>
<keyword evidence="5" id="KW-0804">Transcription</keyword>
<evidence type="ECO:0000256" key="1">
    <source>
        <dbReference type="ARBA" id="ARBA00004123"/>
    </source>
</evidence>
<keyword evidence="3" id="KW-0805">Transcription regulation</keyword>
<comment type="caution">
    <text evidence="10">The sequence shown here is derived from an EMBL/GenBank/DDBJ whole genome shotgun (WGS) entry which is preliminary data.</text>
</comment>
<dbReference type="PANTHER" id="PTHR21654:SF7">
    <property type="entry name" value="HOMEODOMAIN-LIKE SUPERFAMILY PROTEIN"/>
    <property type="match status" value="1"/>
</dbReference>
<reference evidence="10 11" key="1">
    <citation type="journal article" date="2020" name="Nat. Commun.">
        <title>Genome of Tripterygium wilfordii and identification of cytochrome P450 involved in triptolide biosynthesis.</title>
        <authorList>
            <person name="Tu L."/>
            <person name="Su P."/>
            <person name="Zhang Z."/>
            <person name="Gao L."/>
            <person name="Wang J."/>
            <person name="Hu T."/>
            <person name="Zhou J."/>
            <person name="Zhang Y."/>
            <person name="Zhao Y."/>
            <person name="Liu Y."/>
            <person name="Song Y."/>
            <person name="Tong Y."/>
            <person name="Lu Y."/>
            <person name="Yang J."/>
            <person name="Xu C."/>
            <person name="Jia M."/>
            <person name="Peters R.J."/>
            <person name="Huang L."/>
            <person name="Gao W."/>
        </authorList>
    </citation>
    <scope>NUCLEOTIDE SEQUENCE [LARGE SCALE GENOMIC DNA]</scope>
    <source>
        <strain evidence="11">cv. XIE 37</strain>
        <tissue evidence="10">Leaf</tissue>
    </source>
</reference>
<dbReference type="SUPFAM" id="SSF46689">
    <property type="entry name" value="Homeodomain-like"/>
    <property type="match status" value="1"/>
</dbReference>
<evidence type="ECO:0000313" key="10">
    <source>
        <dbReference type="EMBL" id="KAF5742839.1"/>
    </source>
</evidence>
<dbReference type="GO" id="GO:0003677">
    <property type="term" value="F:DNA binding"/>
    <property type="evidence" value="ECO:0007669"/>
    <property type="project" value="UniProtKB-KW"/>
</dbReference>
<dbReference type="Pfam" id="PF13837">
    <property type="entry name" value="Myb_DNA-bind_4"/>
    <property type="match status" value="1"/>
</dbReference>
<dbReference type="SMART" id="SM00717">
    <property type="entry name" value="SANT"/>
    <property type="match status" value="1"/>
</dbReference>
<dbReference type="EMBL" id="JAAARO010000009">
    <property type="protein sequence ID" value="KAF5742839.1"/>
    <property type="molecule type" value="Genomic_DNA"/>
</dbReference>
<sequence length="409" mass="46379">MKLLSGDRKFQGLAYFPQHEVPSLDSESVRHPFASPLIQPPENPEIIAHKLNITPQKLRPIRCGGRYPASSLGDECFSLTQPQVGSMEEKLGFFEGDMRSGDCFVPPVKVEEPNVGETGTFCGGEFGRQCLVADIPVQDGSGMGVLNYSAANSEEGLLEDESSSSTDNDDSPASIAESMSRKRKRKTREKIENFLENLVMQVLEKQEQMHKELIEMIERRERERIMREEAWRQQELERMKRDEEAQSQETSRNLALISFIQTIIGQEIGTPQPSTIPCMEGNGVKPSQEDIKIDSNSNRRWPEAEVQALIKLRADLEQKFRALGSRGCYIWDEISVGMFNVGYNRTAKKCKEKWENMNKYCKKSSGKKRLENGKTCPYLNELEMLYKTGLVNPGKAAPNHMDNDDQMKD</sequence>